<proteinExistence type="predicted"/>
<evidence type="ECO:0000259" key="3">
    <source>
        <dbReference type="Pfam" id="PF24883"/>
    </source>
</evidence>
<evidence type="ECO:0000256" key="1">
    <source>
        <dbReference type="ARBA" id="ARBA00022737"/>
    </source>
</evidence>
<feature type="domain" description="Nephrocystin 3-like N-terminal" evidence="3">
    <location>
        <begin position="269"/>
        <end position="315"/>
    </location>
</feature>
<organism evidence="4 5">
    <name type="scientific">Colletotrichum sojae</name>
    <dbReference type="NCBI Taxonomy" id="2175907"/>
    <lineage>
        <taxon>Eukaryota</taxon>
        <taxon>Fungi</taxon>
        <taxon>Dikarya</taxon>
        <taxon>Ascomycota</taxon>
        <taxon>Pezizomycotina</taxon>
        <taxon>Sordariomycetes</taxon>
        <taxon>Hypocreomycetidae</taxon>
        <taxon>Glomerellales</taxon>
        <taxon>Glomerellaceae</taxon>
        <taxon>Colletotrichum</taxon>
        <taxon>Colletotrichum orchidearum species complex</taxon>
    </lineage>
</organism>
<keyword evidence="1" id="KW-0677">Repeat</keyword>
<protein>
    <submittedName>
        <fullName evidence="4">Nacht domain protein</fullName>
    </submittedName>
</protein>
<name>A0A8H6JJ29_9PEZI</name>
<dbReference type="EMBL" id="WIGN01000052">
    <property type="protein sequence ID" value="KAF6813548.1"/>
    <property type="molecule type" value="Genomic_DNA"/>
</dbReference>
<keyword evidence="5" id="KW-1185">Reference proteome</keyword>
<dbReference type="PANTHER" id="PTHR10039">
    <property type="entry name" value="AMELOGENIN"/>
    <property type="match status" value="1"/>
</dbReference>
<evidence type="ECO:0000259" key="2">
    <source>
        <dbReference type="Pfam" id="PF22939"/>
    </source>
</evidence>
<accession>A0A8H6JJ29</accession>
<dbReference type="AlphaFoldDB" id="A0A8H6JJ29"/>
<evidence type="ECO:0000313" key="4">
    <source>
        <dbReference type="EMBL" id="KAF6813548.1"/>
    </source>
</evidence>
<dbReference type="PANTHER" id="PTHR10039:SF10">
    <property type="entry name" value="NACHT DOMAIN-CONTAINING PROTEIN"/>
    <property type="match status" value="1"/>
</dbReference>
<dbReference type="Pfam" id="PF24883">
    <property type="entry name" value="NPHP3_N"/>
    <property type="match status" value="1"/>
</dbReference>
<dbReference type="Proteomes" id="UP000652219">
    <property type="component" value="Unassembled WGS sequence"/>
</dbReference>
<dbReference type="InterPro" id="IPR054471">
    <property type="entry name" value="GPIID_WHD"/>
</dbReference>
<dbReference type="InterPro" id="IPR056884">
    <property type="entry name" value="NPHP3-like_N"/>
</dbReference>
<gene>
    <name evidence="4" type="ORF">CSOJ01_04570</name>
</gene>
<dbReference type="Pfam" id="PF22939">
    <property type="entry name" value="WHD_GPIID"/>
    <property type="match status" value="1"/>
</dbReference>
<comment type="caution">
    <text evidence="4">The sequence shown here is derived from an EMBL/GenBank/DDBJ whole genome shotgun (WGS) entry which is preliminary data.</text>
</comment>
<feature type="domain" description="GPI inositol-deacylase winged helix" evidence="2">
    <location>
        <begin position="469"/>
        <end position="548"/>
    </location>
</feature>
<sequence length="971" mass="109613">MESISRLESLRWHPASGHDEQPFSTARVPANLTGEERTRLQRMKGSSCDADAVLRFTHDLDGVNPARRGKSIATRLYSLIQTAQQFYQIADTYVSSHPEIAALVWGSVKLTFLILANFTSYFEKFAELLRGFDQLCPRFAEYRLLFPDSARLRQAVYDFQATHLLASLTQSFQSEIQPHVIEIRSKAKYVKDEIALAKASDDHKEHLLQVQERQQAAESRHKLANWFSRTDKGMSLRAGERKWEQLLDKLSSYDHTAAFKNARAKKHNGTAEWIFRNQEYDTWVQGPSSCALHIVGKIGSGKTIMTSLAEEFLKQLNICDKEFFDTDSLVTLCHYGLKPFETLFLVLDGLDECPVVERTKLLSIVSRVSENCEGTVNLKLLFSSRESATEQVDESRTPLLRLGISSDTSQDLSTYTNDIVRQKISIGQLMTQDEELISEILETISKGGEGITLSGTLNRALRRIMDNGNTKVASRIFEWTATVRTPLTIQQLREALSVEIGQKYSQPERMINGIERLTIWCENLMQIEDTYETVHFSHHSIRTFLLQPSEGPFREFHVDVPTVDHHIGEICLTYLDFSDFRTALINRPPGPRKTKLDHGQYPAVIAEQAVQQSLPGGSGPRLARLLKKTFKSTHRNATVLELVAKNESADQHSSSTATAENHPFMKYAAIQWLSHTKKISRASSSTWSLFKARVVDDLAPWMDPSWLPPEMPNLGSGFQNELPGSSMGNLSFAVYKAVIYADLIDHQPFLEQALFQFRDDEIEFNLFRLAGMLKSRKAYVSPLQRRGYKGDVAGLEALVSLATEYIAQGGSYWPRNSSLVREQKPSSSVINSVCGDVFFTSGPSNGFLLSDTPWMQLFAKVTLFDGSLECLSEISASIELQRTDVFIHEMANDEGLLELLLGHKNSRTDELARHELMALSNEDPIGICSQILYDSLTNAIKNQNQATMDFLSKSVDEEWFTWDRIVDEGIV</sequence>
<evidence type="ECO:0000313" key="5">
    <source>
        <dbReference type="Proteomes" id="UP000652219"/>
    </source>
</evidence>
<reference evidence="4 5" key="1">
    <citation type="journal article" date="2020" name="Phytopathology">
        <title>Genome Sequence Resources of Colletotrichum truncatum, C. plurivorum, C. musicola, and C. sojae: Four Species Pathogenic to Soybean (Glycine max).</title>
        <authorList>
            <person name="Rogerio F."/>
            <person name="Boufleur T.R."/>
            <person name="Ciampi-Guillardi M."/>
            <person name="Sukno S.A."/>
            <person name="Thon M.R."/>
            <person name="Massola Junior N.S."/>
            <person name="Baroncelli R."/>
        </authorList>
    </citation>
    <scope>NUCLEOTIDE SEQUENCE [LARGE SCALE GENOMIC DNA]</scope>
    <source>
        <strain evidence="4 5">LFN0009</strain>
    </source>
</reference>